<evidence type="ECO:0000313" key="1">
    <source>
        <dbReference type="EMBL" id="BBD20121.1"/>
    </source>
</evidence>
<dbReference type="InterPro" id="IPR006448">
    <property type="entry name" value="Phage_term_ssu_P27"/>
</dbReference>
<protein>
    <submittedName>
        <fullName evidence="1">Terminase small subunit</fullName>
    </submittedName>
</protein>
<accession>A0A2Z6BEG0</accession>
<dbReference type="Proteomes" id="UP000248579">
    <property type="component" value="Segment"/>
</dbReference>
<dbReference type="EMBL" id="AP018361">
    <property type="protein sequence ID" value="BBD20121.1"/>
    <property type="molecule type" value="Genomic_DNA"/>
</dbReference>
<reference evidence="1 2" key="1">
    <citation type="submission" date="2017-09" db="EMBL/GenBank/DDBJ databases">
        <title>Genome analysis of the Dairy Lactobacillus paracasei phage T25.</title>
        <authorList>
            <person name="Sunthornthummas S."/>
        </authorList>
    </citation>
    <scope>NUCLEOTIDE SEQUENCE [LARGE SCALE GENOMIC DNA]</scope>
</reference>
<proteinExistence type="predicted"/>
<sequence>MGEIVKKAYKDQHNGNFPTTPPTYLGRIAKAMWRRVLPVLEQQSVIERIDANLVENYCSAYEIYREAYESIKKDGVQQAIYRSVQNSAGDVVGKDFMGYKRNPATAIYNDASKQMTAIGIQLGLSPKSRADLATIKPPDKKPDVVAEMKKFLGGDVR</sequence>
<name>A0A2Z6BEG0_9CAUD</name>
<evidence type="ECO:0000313" key="2">
    <source>
        <dbReference type="Proteomes" id="UP000248579"/>
    </source>
</evidence>
<dbReference type="NCBIfam" id="TIGR01558">
    <property type="entry name" value="sm_term_P27"/>
    <property type="match status" value="1"/>
</dbReference>
<dbReference type="KEGG" id="vg:55632448"/>
<organism evidence="1 2">
    <name type="scientific">Lactobacillus phage T25</name>
    <dbReference type="NCBI Taxonomy" id="2036055"/>
    <lineage>
        <taxon>Viruses</taxon>
        <taxon>Duplodnaviria</taxon>
        <taxon>Heunggongvirae</taxon>
        <taxon>Uroviricota</taxon>
        <taxon>Caudoviricetes</taxon>
        <taxon>Sukhumvitvirus</taxon>
        <taxon>Sukhumvitvirus T25</taxon>
    </lineage>
</organism>
<dbReference type="GeneID" id="55632448"/>
<dbReference type="RefSeq" id="YP_009829512.1">
    <property type="nucleotide sequence ID" value="NC_048625.1"/>
</dbReference>
<keyword evidence="2" id="KW-1185">Reference proteome</keyword>
<dbReference type="Pfam" id="PF05119">
    <property type="entry name" value="Terminase_4"/>
    <property type="match status" value="1"/>
</dbReference>